<dbReference type="Gene3D" id="3.40.140.10">
    <property type="entry name" value="Cytidine Deaminase, domain 2"/>
    <property type="match status" value="1"/>
</dbReference>
<evidence type="ECO:0000313" key="7">
    <source>
        <dbReference type="Proteomes" id="UP000282028"/>
    </source>
</evidence>
<dbReference type="InterPro" id="IPR016193">
    <property type="entry name" value="Cytidine_deaminase-like"/>
</dbReference>
<dbReference type="CDD" id="cd01285">
    <property type="entry name" value="nucleoside_deaminase"/>
    <property type="match status" value="1"/>
</dbReference>
<evidence type="ECO:0000259" key="5">
    <source>
        <dbReference type="PROSITE" id="PS51747"/>
    </source>
</evidence>
<evidence type="ECO:0000256" key="2">
    <source>
        <dbReference type="ARBA" id="ARBA00022723"/>
    </source>
</evidence>
<dbReference type="PROSITE" id="PS00903">
    <property type="entry name" value="CYT_DCMP_DEAMINASES_1"/>
    <property type="match status" value="1"/>
</dbReference>
<name>A0A3M8CFD9_9BACL</name>
<evidence type="ECO:0000256" key="1">
    <source>
        <dbReference type="ARBA" id="ARBA00006576"/>
    </source>
</evidence>
<dbReference type="Pfam" id="PF00383">
    <property type="entry name" value="dCMP_cyt_deam_1"/>
    <property type="match status" value="1"/>
</dbReference>
<keyword evidence="3" id="KW-0378">Hydrolase</keyword>
<dbReference type="GO" id="GO:0047974">
    <property type="term" value="F:guanosine deaminase activity"/>
    <property type="evidence" value="ECO:0007669"/>
    <property type="project" value="TreeGrafter"/>
</dbReference>
<dbReference type="PROSITE" id="PS51747">
    <property type="entry name" value="CYT_DCMP_DEAMINASES_2"/>
    <property type="match status" value="1"/>
</dbReference>
<keyword evidence="7" id="KW-1185">Reference proteome</keyword>
<dbReference type="FunFam" id="3.40.140.10:FF:000011">
    <property type="entry name" value="tRNA-specific adenosine deaminase"/>
    <property type="match status" value="1"/>
</dbReference>
<dbReference type="EMBL" id="RHHR01000015">
    <property type="protein sequence ID" value="RNB74117.1"/>
    <property type="molecule type" value="Genomic_DNA"/>
</dbReference>
<dbReference type="RefSeq" id="WP_122908978.1">
    <property type="nucleotide sequence ID" value="NZ_CBCSBE010000035.1"/>
</dbReference>
<dbReference type="PANTHER" id="PTHR11079">
    <property type="entry name" value="CYTOSINE DEAMINASE FAMILY MEMBER"/>
    <property type="match status" value="1"/>
</dbReference>
<dbReference type="GO" id="GO:0006152">
    <property type="term" value="P:purine nucleoside catabolic process"/>
    <property type="evidence" value="ECO:0007669"/>
    <property type="project" value="TreeGrafter"/>
</dbReference>
<keyword evidence="4" id="KW-0862">Zinc</keyword>
<dbReference type="PANTHER" id="PTHR11079:SF161">
    <property type="entry name" value="CMP_DCMP-TYPE DEAMINASE DOMAIN-CONTAINING PROTEIN"/>
    <property type="match status" value="1"/>
</dbReference>
<dbReference type="SUPFAM" id="SSF53927">
    <property type="entry name" value="Cytidine deaminase-like"/>
    <property type="match status" value="1"/>
</dbReference>
<dbReference type="AlphaFoldDB" id="A0A3M8CFD9"/>
<feature type="domain" description="CMP/dCMP-type deaminase" evidence="5">
    <location>
        <begin position="5"/>
        <end position="115"/>
    </location>
</feature>
<evidence type="ECO:0000256" key="4">
    <source>
        <dbReference type="ARBA" id="ARBA00022833"/>
    </source>
</evidence>
<dbReference type="OrthoDB" id="9802676at2"/>
<dbReference type="Proteomes" id="UP000282028">
    <property type="component" value="Unassembled WGS sequence"/>
</dbReference>
<dbReference type="GO" id="GO:0008270">
    <property type="term" value="F:zinc ion binding"/>
    <property type="evidence" value="ECO:0007669"/>
    <property type="project" value="InterPro"/>
</dbReference>
<evidence type="ECO:0000313" key="6">
    <source>
        <dbReference type="EMBL" id="RNB74117.1"/>
    </source>
</evidence>
<reference evidence="6 7" key="1">
    <citation type="submission" date="2018-10" db="EMBL/GenBank/DDBJ databases">
        <title>Phylogenomics of Brevibacillus.</title>
        <authorList>
            <person name="Dunlap C."/>
        </authorList>
    </citation>
    <scope>NUCLEOTIDE SEQUENCE [LARGE SCALE GENOMIC DNA]</scope>
    <source>
        <strain evidence="6 7">JCM 12215</strain>
    </source>
</reference>
<comment type="caution">
    <text evidence="6">The sequence shown here is derived from an EMBL/GenBank/DDBJ whole genome shotgun (WGS) entry which is preliminary data.</text>
</comment>
<dbReference type="InterPro" id="IPR002125">
    <property type="entry name" value="CMP_dCMP_dom"/>
</dbReference>
<organism evidence="6 7">
    <name type="scientific">Brevibacillus invocatus</name>
    <dbReference type="NCBI Taxonomy" id="173959"/>
    <lineage>
        <taxon>Bacteria</taxon>
        <taxon>Bacillati</taxon>
        <taxon>Bacillota</taxon>
        <taxon>Bacilli</taxon>
        <taxon>Bacillales</taxon>
        <taxon>Paenibacillaceae</taxon>
        <taxon>Brevibacillus</taxon>
    </lineage>
</organism>
<gene>
    <name evidence="6" type="ORF">EDM52_10655</name>
</gene>
<sequence>MHQNQWMDQAISLALENVLNSHGGPFGAVIIRDGQVVGTGRNEVTTNNDPTAHAEVQAIRDACRNLNTFQLTDCELYTSCEPCPMCLGAIYWARLHKVYFSGTKEEAAQAGFDDHFIYEQIEQPFESRSIPFERVQPEKGKEPFRAWTSSQSRIHY</sequence>
<dbReference type="InterPro" id="IPR016192">
    <property type="entry name" value="APOBEC/CMP_deaminase_Zn-bd"/>
</dbReference>
<keyword evidence="2" id="KW-0479">Metal-binding</keyword>
<protein>
    <submittedName>
        <fullName evidence="6">Nucleoside deaminase</fullName>
    </submittedName>
</protein>
<proteinExistence type="inferred from homology"/>
<accession>A0A3M8CFD9</accession>
<evidence type="ECO:0000256" key="3">
    <source>
        <dbReference type="ARBA" id="ARBA00022801"/>
    </source>
</evidence>
<comment type="similarity">
    <text evidence="1">Belongs to the cytidine and deoxycytidylate deaminase family.</text>
</comment>